<dbReference type="Gene3D" id="1.10.260.40">
    <property type="entry name" value="lambda repressor-like DNA-binding domains"/>
    <property type="match status" value="1"/>
</dbReference>
<dbReference type="SUPFAM" id="SSF47413">
    <property type="entry name" value="lambda repressor-like DNA-binding domains"/>
    <property type="match status" value="1"/>
</dbReference>
<dbReference type="InterPro" id="IPR010982">
    <property type="entry name" value="Lambda_DNA-bd_dom_sf"/>
</dbReference>
<dbReference type="AlphaFoldDB" id="A0AAU8FNA3"/>
<accession>A0AAU8FNA3</accession>
<evidence type="ECO:0000259" key="1">
    <source>
        <dbReference type="PROSITE" id="PS50943"/>
    </source>
</evidence>
<evidence type="ECO:0000313" key="2">
    <source>
        <dbReference type="EMBL" id="XCH25840.1"/>
    </source>
</evidence>
<sequence>MKDEKIPIGDNIRLARNRLGYSQEYVATRLHISKQRYRQLENEEQESITIGRLAEIALILETDIETLLSLHKVKFTKKHIPPGDSHVLHQLIQTQQELILVLQGKISSE</sequence>
<dbReference type="SMART" id="SM00530">
    <property type="entry name" value="HTH_XRE"/>
    <property type="match status" value="1"/>
</dbReference>
<dbReference type="EMBL" id="CP159289">
    <property type="protein sequence ID" value="XCH25840.1"/>
    <property type="molecule type" value="Genomic_DNA"/>
</dbReference>
<feature type="domain" description="HTH cro/C1-type" evidence="1">
    <location>
        <begin position="12"/>
        <end position="67"/>
    </location>
</feature>
<proteinExistence type="predicted"/>
<dbReference type="CDD" id="cd00093">
    <property type="entry name" value="HTH_XRE"/>
    <property type="match status" value="1"/>
</dbReference>
<organism evidence="2">
    <name type="scientific">Dyadobacter sp. 676</name>
    <dbReference type="NCBI Taxonomy" id="3088362"/>
    <lineage>
        <taxon>Bacteria</taxon>
        <taxon>Pseudomonadati</taxon>
        <taxon>Bacteroidota</taxon>
        <taxon>Cytophagia</taxon>
        <taxon>Cytophagales</taxon>
        <taxon>Spirosomataceae</taxon>
        <taxon>Dyadobacter</taxon>
    </lineage>
</organism>
<dbReference type="PROSITE" id="PS50943">
    <property type="entry name" value="HTH_CROC1"/>
    <property type="match status" value="1"/>
</dbReference>
<dbReference type="InterPro" id="IPR001387">
    <property type="entry name" value="Cro/C1-type_HTH"/>
</dbReference>
<protein>
    <submittedName>
        <fullName evidence="2">Helix-turn-helix transcriptional regulator</fullName>
    </submittedName>
</protein>
<reference evidence="2" key="1">
    <citation type="submission" date="2024-06" db="EMBL/GenBank/DDBJ databases">
        <title>Sequencing and assembly of the genome of Dyadobacter sp. strain 676, a symbiont of Cyamopsis tetragonoloba.</title>
        <authorList>
            <person name="Guro P."/>
            <person name="Sazanova A."/>
            <person name="Kuznetsova I."/>
            <person name="Belimov A."/>
            <person name="Safronova V."/>
        </authorList>
    </citation>
    <scope>NUCLEOTIDE SEQUENCE</scope>
    <source>
        <strain evidence="2">676</strain>
    </source>
</reference>
<dbReference type="Pfam" id="PF01381">
    <property type="entry name" value="HTH_3"/>
    <property type="match status" value="1"/>
</dbReference>
<name>A0AAU8FNA3_9BACT</name>
<dbReference type="RefSeq" id="WP_353721137.1">
    <property type="nucleotide sequence ID" value="NZ_CP159289.1"/>
</dbReference>
<dbReference type="GO" id="GO:0003677">
    <property type="term" value="F:DNA binding"/>
    <property type="evidence" value="ECO:0007669"/>
    <property type="project" value="InterPro"/>
</dbReference>
<gene>
    <name evidence="2" type="ORF">ABV298_05360</name>
</gene>